<proteinExistence type="predicted"/>
<protein>
    <submittedName>
        <fullName evidence="3">Uncharacterized protein</fullName>
    </submittedName>
</protein>
<dbReference type="SUPFAM" id="SSF52317">
    <property type="entry name" value="Class I glutamine amidotransferase-like"/>
    <property type="match status" value="1"/>
</dbReference>
<dbReference type="OrthoDB" id="222878at2"/>
<organism evidence="3 4">
    <name type="scientific">Novipirellula aureliae</name>
    <dbReference type="NCBI Taxonomy" id="2527966"/>
    <lineage>
        <taxon>Bacteria</taxon>
        <taxon>Pseudomonadati</taxon>
        <taxon>Planctomycetota</taxon>
        <taxon>Planctomycetia</taxon>
        <taxon>Pirellulales</taxon>
        <taxon>Pirellulaceae</taxon>
        <taxon>Novipirellula</taxon>
    </lineage>
</organism>
<evidence type="ECO:0000313" key="4">
    <source>
        <dbReference type="Proteomes" id="UP000315471"/>
    </source>
</evidence>
<dbReference type="Proteomes" id="UP000315471">
    <property type="component" value="Unassembled WGS sequence"/>
</dbReference>
<comment type="caution">
    <text evidence="3">The sequence shown here is derived from an EMBL/GenBank/DDBJ whole genome shotgun (WGS) entry which is preliminary data.</text>
</comment>
<feature type="region of interest" description="Disordered" evidence="1">
    <location>
        <begin position="125"/>
        <end position="162"/>
    </location>
</feature>
<dbReference type="EMBL" id="SJPY01000003">
    <property type="protein sequence ID" value="TWU43098.1"/>
    <property type="molecule type" value="Genomic_DNA"/>
</dbReference>
<dbReference type="AlphaFoldDB" id="A0A5C6E2K8"/>
<dbReference type="InterPro" id="IPR029062">
    <property type="entry name" value="Class_I_gatase-like"/>
</dbReference>
<keyword evidence="2" id="KW-0812">Transmembrane</keyword>
<keyword evidence="4" id="KW-1185">Reference proteome</keyword>
<gene>
    <name evidence="3" type="ORF">Q31b_21350</name>
</gene>
<dbReference type="RefSeq" id="WP_146599583.1">
    <property type="nucleotide sequence ID" value="NZ_SJPY01000003.1"/>
</dbReference>
<feature type="transmembrane region" description="Helical" evidence="2">
    <location>
        <begin position="571"/>
        <end position="589"/>
    </location>
</feature>
<sequence>MPTYPEDAPLGVRLFFSARFRPSRYLCYHYMMTRFYLLLFILSTPLIVGCEGCRRDTEEDADKTKPIPVADFSFRPAQVFPAENSLIRGAVKPGHWMTASQAIKSNKEDLRGDLESRIFVNAPSTTAAPEFPGDDSALSSNPRPDASGAARSRDRELASLKNVRPTVLPKGQSRRFDFRILTPSVPSTNQNVSLLSTFVSSNRRSTFEILSPDFEALSQEEFFFVILTTRPERFVKLQTADWRRPYRPEMAFRTKAANYRVVIPKAGELLPISETMLDWTSTAVVLWDDVASDALTPGQVRALTDWVHFGGQLIVNGANASEAISNSSAADVLPIRPSGNVELDSEAGDKLLSQWSIKTDRSTAGQIALLKSQSGRIAVEGPKAKDAEPVFGCEDLLIARRVGRGRVVQSRFDLTSDWLTNWNSFDSFVNAAILDRPRREFVADTKDNSLRHRYPQTGRFEATATMNSKFRLLSRDAVLGMPSDSERGQKVTCELTSSANQIEPFTRSDPVMGTSAWGTESDALALSKKILRQESGIEIPSSDLVIRSLGFYLLALIPLNYLLFRLLGRMEYAWLAVPVIAIVGAIWVARAARLDIGFARSQTEIALLEIQPNYQRAHLSRLMAIYNSLSSDYDFHFKTIDAVADSVRANERGPETEPVTFRTDYEEGPTLADISVGSNQTQLVRSEQIIDLGGSIRLSGPSLVNESEHEFLDAFVVEKLADSTCRVAILGTVAPGTTTSLRYRDFDEVRVPKDLPLQASSFIGCLLNPELIEPGSSRMVARIAASLPDLNVVPAASQLVAQTVVVAHLRYPPFVDRQPDDNLETDFRSSLFGQENE</sequence>
<dbReference type="Gene3D" id="3.40.50.880">
    <property type="match status" value="1"/>
</dbReference>
<keyword evidence="2" id="KW-0472">Membrane</keyword>
<evidence type="ECO:0000313" key="3">
    <source>
        <dbReference type="EMBL" id="TWU43098.1"/>
    </source>
</evidence>
<feature type="transmembrane region" description="Helical" evidence="2">
    <location>
        <begin position="544"/>
        <end position="564"/>
    </location>
</feature>
<name>A0A5C6E2K8_9BACT</name>
<keyword evidence="2" id="KW-1133">Transmembrane helix</keyword>
<accession>A0A5C6E2K8</accession>
<evidence type="ECO:0000256" key="1">
    <source>
        <dbReference type="SAM" id="MobiDB-lite"/>
    </source>
</evidence>
<evidence type="ECO:0000256" key="2">
    <source>
        <dbReference type="SAM" id="Phobius"/>
    </source>
</evidence>
<reference evidence="3 4" key="1">
    <citation type="submission" date="2019-02" db="EMBL/GenBank/DDBJ databases">
        <title>Deep-cultivation of Planctomycetes and their phenomic and genomic characterization uncovers novel biology.</title>
        <authorList>
            <person name="Wiegand S."/>
            <person name="Jogler M."/>
            <person name="Boedeker C."/>
            <person name="Pinto D."/>
            <person name="Vollmers J."/>
            <person name="Rivas-Marin E."/>
            <person name="Kohn T."/>
            <person name="Peeters S.H."/>
            <person name="Heuer A."/>
            <person name="Rast P."/>
            <person name="Oberbeckmann S."/>
            <person name="Bunk B."/>
            <person name="Jeske O."/>
            <person name="Meyerdierks A."/>
            <person name="Storesund J.E."/>
            <person name="Kallscheuer N."/>
            <person name="Luecker S."/>
            <person name="Lage O.M."/>
            <person name="Pohl T."/>
            <person name="Merkel B.J."/>
            <person name="Hornburger P."/>
            <person name="Mueller R.-W."/>
            <person name="Bruemmer F."/>
            <person name="Labrenz M."/>
            <person name="Spormann A.M."/>
            <person name="Op Den Camp H."/>
            <person name="Overmann J."/>
            <person name="Amann R."/>
            <person name="Jetten M.S.M."/>
            <person name="Mascher T."/>
            <person name="Medema M.H."/>
            <person name="Devos D.P."/>
            <person name="Kaster A.-K."/>
            <person name="Ovreas L."/>
            <person name="Rohde M."/>
            <person name="Galperin M.Y."/>
            <person name="Jogler C."/>
        </authorList>
    </citation>
    <scope>NUCLEOTIDE SEQUENCE [LARGE SCALE GENOMIC DNA]</scope>
    <source>
        <strain evidence="3 4">Q31b</strain>
    </source>
</reference>